<accession>A0A4U5PB30</accession>
<reference evidence="2 3" key="2">
    <citation type="journal article" date="2019" name="G3 (Bethesda)">
        <title>Hybrid Assembly of the Genome of the Entomopathogenic Nematode Steinernema carpocapsae Identifies the X-Chromosome.</title>
        <authorList>
            <person name="Serra L."/>
            <person name="Macchietto M."/>
            <person name="Macias-Munoz A."/>
            <person name="McGill C.J."/>
            <person name="Rodriguez I.M."/>
            <person name="Rodriguez B."/>
            <person name="Murad R."/>
            <person name="Mortazavi A."/>
        </authorList>
    </citation>
    <scope>NUCLEOTIDE SEQUENCE [LARGE SCALE GENOMIC DNA]</scope>
    <source>
        <strain evidence="2 3">ALL</strain>
    </source>
</reference>
<keyword evidence="3" id="KW-1185">Reference proteome</keyword>
<name>A0A4U5PB30_STECR</name>
<reference evidence="2 3" key="1">
    <citation type="journal article" date="2015" name="Genome Biol.">
        <title>Comparative genomics of Steinernema reveals deeply conserved gene regulatory networks.</title>
        <authorList>
            <person name="Dillman A.R."/>
            <person name="Macchietto M."/>
            <person name="Porter C.F."/>
            <person name="Rogers A."/>
            <person name="Williams B."/>
            <person name="Antoshechkin I."/>
            <person name="Lee M.M."/>
            <person name="Goodwin Z."/>
            <person name="Lu X."/>
            <person name="Lewis E.E."/>
            <person name="Goodrich-Blair H."/>
            <person name="Stock S.P."/>
            <person name="Adams B.J."/>
            <person name="Sternberg P.W."/>
            <person name="Mortazavi A."/>
        </authorList>
    </citation>
    <scope>NUCLEOTIDE SEQUENCE [LARGE SCALE GENOMIC DNA]</scope>
    <source>
        <strain evidence="2 3">ALL</strain>
    </source>
</reference>
<dbReference type="EMBL" id="AZBU02000002">
    <property type="protein sequence ID" value="TKR93333.1"/>
    <property type="molecule type" value="Genomic_DNA"/>
</dbReference>
<dbReference type="Proteomes" id="UP000298663">
    <property type="component" value="Unassembled WGS sequence"/>
</dbReference>
<protein>
    <submittedName>
        <fullName evidence="2">Uncharacterized protein</fullName>
    </submittedName>
</protein>
<feature type="compositionally biased region" description="Basic and acidic residues" evidence="1">
    <location>
        <begin position="79"/>
        <end position="88"/>
    </location>
</feature>
<gene>
    <name evidence="2" type="ORF">L596_007809</name>
</gene>
<dbReference type="AlphaFoldDB" id="A0A4U5PB30"/>
<organism evidence="2 3">
    <name type="scientific">Steinernema carpocapsae</name>
    <name type="common">Entomopathogenic nematode</name>
    <dbReference type="NCBI Taxonomy" id="34508"/>
    <lineage>
        <taxon>Eukaryota</taxon>
        <taxon>Metazoa</taxon>
        <taxon>Ecdysozoa</taxon>
        <taxon>Nematoda</taxon>
        <taxon>Chromadorea</taxon>
        <taxon>Rhabditida</taxon>
        <taxon>Tylenchina</taxon>
        <taxon>Panagrolaimomorpha</taxon>
        <taxon>Strongyloidoidea</taxon>
        <taxon>Steinernematidae</taxon>
        <taxon>Steinernema</taxon>
    </lineage>
</organism>
<evidence type="ECO:0000313" key="2">
    <source>
        <dbReference type="EMBL" id="TKR93333.1"/>
    </source>
</evidence>
<feature type="compositionally biased region" description="Polar residues" evidence="1">
    <location>
        <begin position="63"/>
        <end position="77"/>
    </location>
</feature>
<feature type="region of interest" description="Disordered" evidence="1">
    <location>
        <begin position="63"/>
        <end position="88"/>
    </location>
</feature>
<evidence type="ECO:0000256" key="1">
    <source>
        <dbReference type="SAM" id="MobiDB-lite"/>
    </source>
</evidence>
<evidence type="ECO:0000313" key="3">
    <source>
        <dbReference type="Proteomes" id="UP000298663"/>
    </source>
</evidence>
<comment type="caution">
    <text evidence="2">The sequence shown here is derived from an EMBL/GenBank/DDBJ whole genome shotgun (WGS) entry which is preliminary data.</text>
</comment>
<sequence length="88" mass="9574">MDVATERIQQFAQLIFLCWRAANRSIAAIEEAKGAAKDLGLGAGRTPRRRRLFGPRAPADQLFKQSTTAAASGTVMQRGSRETGPRES</sequence>
<proteinExistence type="predicted"/>